<sequence length="518" mass="54701">MTAERAPTLRRLLGYPPLAEAVSLTGDEGLDRPVTGIVLVDAAGTGPVRPGTIALCPAVPAGYLSSWRLDATIRRLRDQDAAALAVPSPRPGEETMLDGSRRLARHLGLPVLAVGHDPLRWAGDAAAFLYAPAVAAAELLHRAHRSLTGAPLGPEEVARALGRILERPVAVFGPDGAPITDGFGPPPGFDPYRPVTQTLIEHGGTTVVVPVPAATGWGVDAWIAAALGPVPESWARAVADVLRAGTLALQRWQATRRVVLERDARLRASLFGDLLEGRLDPGHPARRDASEIGWRLDGWHVAFHIAALGEVDLLRHTDAVAAALAAERVDATVVERGDGWSGWTTARAEPGQDAGRDLIAALRKVRRRLASRFDCAIGVGRAHPDAPGLTRSLAEAWDASRIARGRPQTGRLVHIDRLGLAQLLTAWASSETFAPAAARLLEPLRSQPGDLVATLAAYLDAGCSTADAAAVLGVHRNTVAARLRRVEELLTVDLGNPDDRLALHLACRVTAADRGGAG</sequence>
<dbReference type="OrthoDB" id="3190266at2"/>
<dbReference type="Pfam" id="PF13556">
    <property type="entry name" value="HTH_30"/>
    <property type="match status" value="1"/>
</dbReference>
<dbReference type="InterPro" id="IPR051448">
    <property type="entry name" value="CdaR-like_regulators"/>
</dbReference>
<dbReference type="PANTHER" id="PTHR33744:SF1">
    <property type="entry name" value="DNA-BINDING TRANSCRIPTIONAL ACTIVATOR ADER"/>
    <property type="match status" value="1"/>
</dbReference>
<evidence type="ECO:0000259" key="2">
    <source>
        <dbReference type="Pfam" id="PF13556"/>
    </source>
</evidence>
<dbReference type="Proteomes" id="UP000319213">
    <property type="component" value="Unassembled WGS sequence"/>
</dbReference>
<dbReference type="Pfam" id="PF17853">
    <property type="entry name" value="GGDEF_2"/>
    <property type="match status" value="1"/>
</dbReference>
<reference evidence="4 5" key="1">
    <citation type="submission" date="2019-06" db="EMBL/GenBank/DDBJ databases">
        <title>Sequencing the genomes of 1000 actinobacteria strains.</title>
        <authorList>
            <person name="Klenk H.-P."/>
        </authorList>
    </citation>
    <scope>NUCLEOTIDE SEQUENCE [LARGE SCALE GENOMIC DNA]</scope>
    <source>
        <strain evidence="4 5">DSM 43186</strain>
    </source>
</reference>
<evidence type="ECO:0000313" key="5">
    <source>
        <dbReference type="Proteomes" id="UP000319213"/>
    </source>
</evidence>
<evidence type="ECO:0000256" key="1">
    <source>
        <dbReference type="ARBA" id="ARBA00006754"/>
    </source>
</evidence>
<gene>
    <name evidence="4" type="ORF">FHX40_4309</name>
</gene>
<protein>
    <submittedName>
        <fullName evidence="4">PucR-like helix-turn-helix protein</fullName>
    </submittedName>
</protein>
<dbReference type="InterPro" id="IPR042070">
    <property type="entry name" value="PucR_C-HTH_sf"/>
</dbReference>
<proteinExistence type="inferred from homology"/>
<dbReference type="AlphaFoldDB" id="A0A543J3Z0"/>
<organism evidence="4 5">
    <name type="scientific">Thermopolyspora flexuosa</name>
    <dbReference type="NCBI Taxonomy" id="103836"/>
    <lineage>
        <taxon>Bacteria</taxon>
        <taxon>Bacillati</taxon>
        <taxon>Actinomycetota</taxon>
        <taxon>Actinomycetes</taxon>
        <taxon>Streptosporangiales</taxon>
        <taxon>Streptosporangiaceae</taxon>
        <taxon>Thermopolyspora</taxon>
    </lineage>
</organism>
<keyword evidence="5" id="KW-1185">Reference proteome</keyword>
<evidence type="ECO:0000313" key="4">
    <source>
        <dbReference type="EMBL" id="TQM77544.1"/>
    </source>
</evidence>
<feature type="domain" description="PucR C-terminal helix-turn-helix" evidence="2">
    <location>
        <begin position="451"/>
        <end position="509"/>
    </location>
</feature>
<dbReference type="EMBL" id="VFPQ01000001">
    <property type="protein sequence ID" value="TQM77544.1"/>
    <property type="molecule type" value="Genomic_DNA"/>
</dbReference>
<dbReference type="PANTHER" id="PTHR33744">
    <property type="entry name" value="CARBOHYDRATE DIACID REGULATOR"/>
    <property type="match status" value="1"/>
</dbReference>
<dbReference type="RefSeq" id="WP_142261256.1">
    <property type="nucleotide sequence ID" value="NZ_BMPV01000002.1"/>
</dbReference>
<comment type="similarity">
    <text evidence="1">Belongs to the CdaR family.</text>
</comment>
<accession>A0A543J3Z0</accession>
<name>A0A543J3Z0_9ACTN</name>
<comment type="caution">
    <text evidence="4">The sequence shown here is derived from an EMBL/GenBank/DDBJ whole genome shotgun (WGS) entry which is preliminary data.</text>
</comment>
<dbReference type="InterPro" id="IPR041522">
    <property type="entry name" value="CdaR_GGDEF"/>
</dbReference>
<evidence type="ECO:0000259" key="3">
    <source>
        <dbReference type="Pfam" id="PF17853"/>
    </source>
</evidence>
<dbReference type="InterPro" id="IPR025736">
    <property type="entry name" value="PucR_C-HTH_dom"/>
</dbReference>
<dbReference type="Gene3D" id="1.10.10.2840">
    <property type="entry name" value="PucR C-terminal helix-turn-helix domain"/>
    <property type="match status" value="1"/>
</dbReference>
<feature type="domain" description="CdaR GGDEF-like" evidence="3">
    <location>
        <begin position="284"/>
        <end position="401"/>
    </location>
</feature>